<dbReference type="EMBL" id="LSRX01000090">
    <property type="protein sequence ID" value="OLQ09799.1"/>
    <property type="molecule type" value="Genomic_DNA"/>
</dbReference>
<feature type="repeat" description="WD" evidence="3">
    <location>
        <begin position="119"/>
        <end position="160"/>
    </location>
</feature>
<keyword evidence="2" id="KW-0677">Repeat</keyword>
<dbReference type="PANTHER" id="PTHR19853:SF0">
    <property type="entry name" value="WD REPEAT-CONTAINING PROTEIN 3"/>
    <property type="match status" value="1"/>
</dbReference>
<dbReference type="PROSITE" id="PS50082">
    <property type="entry name" value="WD_REPEATS_2"/>
    <property type="match status" value="3"/>
</dbReference>
<dbReference type="InterPro" id="IPR001680">
    <property type="entry name" value="WD40_rpt"/>
</dbReference>
<dbReference type="GO" id="GO:0030515">
    <property type="term" value="F:snoRNA binding"/>
    <property type="evidence" value="ECO:0007669"/>
    <property type="project" value="TreeGrafter"/>
</dbReference>
<keyword evidence="1 3" id="KW-0853">WD repeat</keyword>
<keyword evidence="6" id="KW-1185">Reference proteome</keyword>
<gene>
    <name evidence="5" type="primary">Wdr3</name>
    <name evidence="5" type="ORF">AK812_SmicGene6536</name>
</gene>
<dbReference type="GO" id="GO:0034388">
    <property type="term" value="C:Pwp2p-containing subcomplex of 90S preribosome"/>
    <property type="evidence" value="ECO:0007669"/>
    <property type="project" value="TreeGrafter"/>
</dbReference>
<comment type="caution">
    <text evidence="5">The sequence shown here is derived from an EMBL/GenBank/DDBJ whole genome shotgun (WGS) entry which is preliminary data.</text>
</comment>
<dbReference type="Gene3D" id="2.130.10.10">
    <property type="entry name" value="YVTN repeat-like/Quinoprotein amine dehydrogenase"/>
    <property type="match status" value="2"/>
</dbReference>
<name>A0A1Q9EQU4_SYMMI</name>
<dbReference type="AlphaFoldDB" id="A0A1Q9EQU4"/>
<evidence type="ECO:0000313" key="5">
    <source>
        <dbReference type="EMBL" id="OLQ09799.1"/>
    </source>
</evidence>
<evidence type="ECO:0000313" key="6">
    <source>
        <dbReference type="Proteomes" id="UP000186817"/>
    </source>
</evidence>
<dbReference type="PANTHER" id="PTHR19853">
    <property type="entry name" value="WD REPEAT CONTAINING PROTEIN 3 WDR3"/>
    <property type="match status" value="1"/>
</dbReference>
<evidence type="ECO:0000256" key="2">
    <source>
        <dbReference type="ARBA" id="ARBA00022737"/>
    </source>
</evidence>
<dbReference type="GO" id="GO:0030490">
    <property type="term" value="P:maturation of SSU-rRNA"/>
    <property type="evidence" value="ECO:0007669"/>
    <property type="project" value="TreeGrafter"/>
</dbReference>
<evidence type="ECO:0000256" key="1">
    <source>
        <dbReference type="ARBA" id="ARBA00022574"/>
    </source>
</evidence>
<dbReference type="OMA" id="PGHACEI"/>
<dbReference type="Proteomes" id="UP000186817">
    <property type="component" value="Unassembled WGS sequence"/>
</dbReference>
<dbReference type="PROSITE" id="PS50294">
    <property type="entry name" value="WD_REPEATS_REGION"/>
    <property type="match status" value="3"/>
</dbReference>
<evidence type="ECO:0000256" key="4">
    <source>
        <dbReference type="SAM" id="MobiDB-lite"/>
    </source>
</evidence>
<dbReference type="SMART" id="SM00320">
    <property type="entry name" value="WD40"/>
    <property type="match status" value="3"/>
</dbReference>
<accession>A0A1Q9EQU4</accession>
<evidence type="ECO:0000256" key="3">
    <source>
        <dbReference type="PROSITE-ProRule" id="PRU00221"/>
    </source>
</evidence>
<dbReference type="InterPro" id="IPR051570">
    <property type="entry name" value="TBC1_cilium_biogenesis"/>
</dbReference>
<proteinExistence type="predicted"/>
<feature type="region of interest" description="Disordered" evidence="4">
    <location>
        <begin position="223"/>
        <end position="243"/>
    </location>
</feature>
<organism evidence="5 6">
    <name type="scientific">Symbiodinium microadriaticum</name>
    <name type="common">Dinoflagellate</name>
    <name type="synonym">Zooxanthella microadriatica</name>
    <dbReference type="NCBI Taxonomy" id="2951"/>
    <lineage>
        <taxon>Eukaryota</taxon>
        <taxon>Sar</taxon>
        <taxon>Alveolata</taxon>
        <taxon>Dinophyceae</taxon>
        <taxon>Suessiales</taxon>
        <taxon>Symbiodiniaceae</taxon>
        <taxon>Symbiodinium</taxon>
    </lineage>
</organism>
<dbReference type="SUPFAM" id="SSF50978">
    <property type="entry name" value="WD40 repeat-like"/>
    <property type="match status" value="1"/>
</dbReference>
<protein>
    <submittedName>
        <fullName evidence="5">WD repeat-containing protein 3</fullName>
    </submittedName>
</protein>
<dbReference type="GO" id="GO:0032040">
    <property type="term" value="C:small-subunit processome"/>
    <property type="evidence" value="ECO:0007669"/>
    <property type="project" value="TreeGrafter"/>
</dbReference>
<reference evidence="5 6" key="1">
    <citation type="submission" date="2016-02" db="EMBL/GenBank/DDBJ databases">
        <title>Genome analysis of coral dinoflagellate symbionts highlights evolutionary adaptations to a symbiotic lifestyle.</title>
        <authorList>
            <person name="Aranda M."/>
            <person name="Li Y."/>
            <person name="Liew Y.J."/>
            <person name="Baumgarten S."/>
            <person name="Simakov O."/>
            <person name="Wilson M."/>
            <person name="Piel J."/>
            <person name="Ashoor H."/>
            <person name="Bougouffa S."/>
            <person name="Bajic V.B."/>
            <person name="Ryu T."/>
            <person name="Ravasi T."/>
            <person name="Bayer T."/>
            <person name="Micklem G."/>
            <person name="Kim H."/>
            <person name="Bhak J."/>
            <person name="Lajeunesse T.C."/>
            <person name="Voolstra C.R."/>
        </authorList>
    </citation>
    <scope>NUCLEOTIDE SEQUENCE [LARGE SCALE GENOMIC DNA]</scope>
    <source>
        <strain evidence="5 6">CCMP2467</strain>
    </source>
</reference>
<feature type="repeat" description="WD" evidence="3">
    <location>
        <begin position="35"/>
        <end position="76"/>
    </location>
</feature>
<dbReference type="InterPro" id="IPR015943">
    <property type="entry name" value="WD40/YVTN_repeat-like_dom_sf"/>
</dbReference>
<dbReference type="PRINTS" id="PR00320">
    <property type="entry name" value="GPROTEINBRPT"/>
</dbReference>
<dbReference type="OrthoDB" id="338608at2759"/>
<dbReference type="InterPro" id="IPR036322">
    <property type="entry name" value="WD40_repeat_dom_sf"/>
</dbReference>
<dbReference type="InterPro" id="IPR020472">
    <property type="entry name" value="WD40_PAC1"/>
</dbReference>
<dbReference type="Pfam" id="PF25172">
    <property type="entry name" value="Beta-prop_WDR3_2nd"/>
    <property type="match status" value="1"/>
</dbReference>
<sequence length="243" mass="27478">MFSRFRVPSKYINVALLNHTIVVLFEDSLKFYLSLYGHRLPVMALDVSDDSQMIASGSADKNVRLWSTQFGNCLKSLKAHEESVMQVKFLPGTHYLATAGRDHKLKLWDCDSYELITALPGHACEILAMALSQDAAFIVTAGSDKQIRIWRRTQEQLFLSEERAKELEEQFEQEVEREDLAPAAAVAAPRPTRRSVESVRTTERLMDSVLPCFKFGHLDPYGKSEKEKSDASTPAFTVHPAVW</sequence>
<feature type="repeat" description="WD" evidence="3">
    <location>
        <begin position="77"/>
        <end position="118"/>
    </location>
</feature>